<gene>
    <name evidence="5" type="primary">LOC107216788</name>
</gene>
<evidence type="ECO:0000256" key="3">
    <source>
        <dbReference type="SAM" id="SignalP"/>
    </source>
</evidence>
<dbReference type="Proteomes" id="UP000829291">
    <property type="component" value="Chromosome 6"/>
</dbReference>
<dbReference type="KEGG" id="nlo:107216788"/>
<dbReference type="GO" id="GO:0009986">
    <property type="term" value="C:cell surface"/>
    <property type="evidence" value="ECO:0007669"/>
    <property type="project" value="TreeGrafter"/>
</dbReference>
<keyword evidence="3" id="KW-0732">Signal</keyword>
<proteinExistence type="predicted"/>
<accession>A0A6J0B5Y2</accession>
<dbReference type="InParanoid" id="A0A6J0B5Y2"/>
<dbReference type="RefSeq" id="XP_015509561.2">
    <property type="nucleotide sequence ID" value="XM_015654075.2"/>
</dbReference>
<feature type="signal peptide" evidence="3">
    <location>
        <begin position="1"/>
        <end position="24"/>
    </location>
</feature>
<sequence length="1889" mass="214741">MAGAPSHFSKAVLVFLVIFLRAKCGFHDEDMVERLDVMLKDVKTQRYSRDTDDSLKIWQEYEFGSGAGNREELIVANITIEEDPILSTIGVTGWQYSAGVRDGILASSGGSSLWLCFHSNKDGRVHHRAVLTVTGTILTFKVIALLEPVAHQEQIFAIICIEAGAETEILWYKYADEKFERVSSLVVSRRVERLEFFQHNQRNKLLLLTEQMSYNNADYSSLEIYGFKFVGGLLDLWLCQRIWMPKVSRFEICSVYEETFLSVHSANTISFYEFKESETKEGLFKPTQNITSNGFRNSVCFENGYTEYLIISGPEPALFTFMENEFLFDVEMEKLLGDLGETLWAQCLPVRTYREECLLLVQLKNLTVVGFSWQGTKFQITHLPPINIDDFQLSKITPIPKYGFLFENKLVRVDTMLSDLPRPVLDEMEKILQLKNSLEETFMKQEFILDETKKRYEKSYHKNPVITGFWNLSKVDTEAVTFSHEVIFESLKVGSKLFSKFDVASDLNIFDQRFRILEDKMEKMKIISETALRVDSPEVKLSKGFVLNGGMEVRGTLHVKKSTLKFINNFSIENIHNDFVKYDKKLVIKGRKSFPSIEATVLNIANINGVPRNEFIFDTKKTNYENVDFTDLNHLLVEGSLNFTSINGFLWYNLMKSVVWKNQPAIIPGLTVVYGEIIADTVSVATLNGLKYPAGYVLQNGTNKAEVIGRKTFGKLKVTNLKGIKTINGIPYDDFVVLDKKQNLPHQITFKNLTIEENLQIDGRITGIKIDLEEHRLTLTDVNAITADTMFTNLHVKGNLIVEDLVNGKTLSDFDDIIWKSDEYAVITGHKTFLGNVHIDTKLKVASKKYNGHLIDEFVTFSGEQEFPNLKKISTHVTFDKLKCKQLNDLENHLDGLAAMGGGDFSKCPKKKLIFKVPPILEDLSFRTMNGKISARDFSVKFSQTFQNVLFDDLEVDELFAGSVSPQILNNVKFAEFEARRMSVTKSQVLTGNHRINKLKVGLVKARRINGMSLTDLDKFRNDFEDLFDQIWNGKMAIDAFVVKGRVQAGKINGQSVAEIHSRNGPRNVYVDDGFYVKNLEVRGLVNGINLTSFILDSVFRNEKGVVLTGEKTFDFLDCQILQVPILNGVPVESILNSRLDQTLTGPVLVKGNVRVTDSFDSEGKVNDIFYRQLVERLAYLRNNHTFKLTGHFRFPDAAAVEHLRVNGLVQGLNFGDFIAATVNRDENFVEIAGTKVFTNSVKFAKNLTILDEVNGLDLTPFNQKALFVDRDVHCGFDVIFENDIHLGGDLIVKEHLDTGTLANVDIEELESSAIFLNRPSYVQGVLTFTNVTFESSLTVGYLNGINLNDVISLKENQIISNRLSFVDVTVENLGITGTVNGHNINQIFTNTFMLSGDQTINGNLVLHGNVQIQTNFNAKCINNIDASQMATLDGDEKLTGTFQFLSPLIFRRNLHVFGLVNDIDLAMWESEAVYTSFPKKQLVSGDWRIRGNVTFEKDVTGSGLLNGINVRILYDELEKRKLEIDSVVTGVKMDLKSTCQDLIPLQKYANNQVYRFKYFEYLQILEFDIAIESAHHFVAADGGEYLLINLENCFLNTFIYKGSGFTIVSSKRNFDNVGKWITLEYENQIYLLTIGTGICGMSFGNLWKFEEDTLTHILDLGSINDAKKIGKHAFLVISKERLEKWSIEDLHRGLYGNSTSYFPADERMRFVPNTDRILLADQDHIREFHPLHLNHTSIWNHFRDSSILGLQAGVFRNEMFLYYDEGVSENNAFIFDGLSVKKIRQSIPTHNPKSFLVINFDGFVETFLTFVKNGRSLEIFEYRGIEGFVYRESLQMSIDKTFGFKLRKNPGLSKRNFVGAVHRNSLKILEAKMYGEKLDLEYLTCEDY</sequence>
<evidence type="ECO:0000256" key="2">
    <source>
        <dbReference type="ARBA" id="ARBA00022525"/>
    </source>
</evidence>
<dbReference type="FunCoup" id="A0A6J0B5Y2">
    <property type="interactions" value="71"/>
</dbReference>
<name>A0A6J0B5Y2_NEOLC</name>
<dbReference type="GeneID" id="107216788"/>
<dbReference type="GO" id="GO:0008201">
    <property type="term" value="F:heparin binding"/>
    <property type="evidence" value="ECO:0007669"/>
    <property type="project" value="TreeGrafter"/>
</dbReference>
<protein>
    <submittedName>
        <fullName evidence="5">Uncharacterized protein LOC107216788</fullName>
    </submittedName>
</protein>
<dbReference type="OrthoDB" id="6022258at2759"/>
<dbReference type="PANTHER" id="PTHR22918">
    <property type="entry name" value="SEMINAL PLASMA PROTEIN"/>
    <property type="match status" value="1"/>
</dbReference>
<comment type="subcellular location">
    <subcellularLocation>
        <location evidence="1">Secreted</location>
    </subcellularLocation>
</comment>
<evidence type="ECO:0000313" key="5">
    <source>
        <dbReference type="RefSeq" id="XP_015509561.2"/>
    </source>
</evidence>
<organism evidence="5">
    <name type="scientific">Neodiprion lecontei</name>
    <name type="common">Redheaded pine sawfly</name>
    <dbReference type="NCBI Taxonomy" id="441921"/>
    <lineage>
        <taxon>Eukaryota</taxon>
        <taxon>Metazoa</taxon>
        <taxon>Ecdysozoa</taxon>
        <taxon>Arthropoda</taxon>
        <taxon>Hexapoda</taxon>
        <taxon>Insecta</taxon>
        <taxon>Pterygota</taxon>
        <taxon>Neoptera</taxon>
        <taxon>Endopterygota</taxon>
        <taxon>Hymenoptera</taxon>
        <taxon>Tenthredinoidea</taxon>
        <taxon>Diprionidae</taxon>
        <taxon>Diprioninae</taxon>
        <taxon>Neodiprion</taxon>
    </lineage>
</organism>
<dbReference type="InterPro" id="IPR051666">
    <property type="entry name" value="SP_Capacitation_Regulator"/>
</dbReference>
<dbReference type="PANTHER" id="PTHR22918:SF6">
    <property type="entry name" value="EG:8D8.1 PROTEIN-RELATED"/>
    <property type="match status" value="1"/>
</dbReference>
<evidence type="ECO:0000256" key="1">
    <source>
        <dbReference type="ARBA" id="ARBA00004613"/>
    </source>
</evidence>
<keyword evidence="4" id="KW-1185">Reference proteome</keyword>
<dbReference type="GO" id="GO:0005576">
    <property type="term" value="C:extracellular region"/>
    <property type="evidence" value="ECO:0007669"/>
    <property type="project" value="UniProtKB-SubCell"/>
</dbReference>
<feature type="chain" id="PRO_5046412569" evidence="3">
    <location>
        <begin position="25"/>
        <end position="1889"/>
    </location>
</feature>
<keyword evidence="2" id="KW-0964">Secreted</keyword>
<reference evidence="5" key="1">
    <citation type="submission" date="2025-08" db="UniProtKB">
        <authorList>
            <consortium name="RefSeq"/>
        </authorList>
    </citation>
    <scope>IDENTIFICATION</scope>
    <source>
        <tissue evidence="5">Thorax and Abdomen</tissue>
    </source>
</reference>
<evidence type="ECO:0000313" key="4">
    <source>
        <dbReference type="Proteomes" id="UP000829291"/>
    </source>
</evidence>